<name>A0AAD5YYN6_9AGAR</name>
<dbReference type="Pfam" id="PF00258">
    <property type="entry name" value="Flavodoxin_1"/>
    <property type="match status" value="1"/>
</dbReference>
<dbReference type="InterPro" id="IPR006066">
    <property type="entry name" value="NO2/SO3_Rdtase_FeS/sirohaem_BS"/>
</dbReference>
<feature type="region of interest" description="Disordered" evidence="16">
    <location>
        <begin position="136"/>
        <end position="157"/>
    </location>
</feature>
<accession>A0AAD5YYN6</accession>
<evidence type="ECO:0000256" key="4">
    <source>
        <dbReference type="ARBA" id="ARBA00010429"/>
    </source>
</evidence>
<dbReference type="GO" id="GO:0000103">
    <property type="term" value="P:sulfate assimilation"/>
    <property type="evidence" value="ECO:0007669"/>
    <property type="project" value="TreeGrafter"/>
</dbReference>
<sequence length="1703" mass="186191">MKGGFRDGLIPLVLVGAITDVLIAGLLCYYVRKRSEGARDMRVTNILVTQVIRYTVATSALTSLLVLACLFAYIASPFTFIYIALHFSSGRTYANAVLVNLNARRKFRETLESLEPSFAKSAELGGVSSAVRRMPRSGHNMSSHDHSFRVPTTSSRSIPGGIRPSLHISPECGISTTYALFDALVQQASVLLNHLASSGIEVALWGSTMSPVPSLWNGTLLEWTSRVVFVCSGREIASGIPDKMTVDQATAVVARITYLTSDVVVDSQPPFPATSSFSKEYASLAESATSSPRLVLVPHGADPGTTVLQTTSNLSTLTASSDSQLLTRLVLHLAELSSRPIVLHIAISSDLSDVLLLRSAVPYFLLSSTAQQAHDNAVLAARLARLEKKAVVHAFYRSSGFESLDILPEDKILPFLLVNKHPASPSSSSGHVTPALLNGHANGKAENGHSINGHATNGLGPIDDPAVTSHFKAYQAVAAETLNQVRRPLPDLVARGSTEPQTVIFTIGRGEITIPVDGVSFVALHLLNPIPQSRLLSAIPASVQRVVVLEQVYRWTTKWTPLYLEVVGALQNRPAESRPVVLGGILGDISDITVSDVLKLIQSSASPSSRLQIGSLSSPSSATSVPAIPKHETAYTKILTHIFGDRLDVVNSPTLVATQGLVATTPEFALGRVRGQMDERADLIASVEELLRLEGISPELHALLSKWLLSKEDGIKSRKLARDITDSLESSPIDHPAASRILSLRSHFPSVSRWIVGSDAWSYDLGASGLHHAIASGLNVNILIIDTLPYTARNTADPNRRKHDVGLYAMNHGDVYVASVAAFSSYAQVLQAFMEADRYDGPSVVLAYLPHQSEDSPALEVLKETKLAVDAGYWPLYRWDPSKERDGKEPFSLDSDAIKNDLKQFLDRQNHLSQLTRTKPQIAAELVSNLGDTVKEARKQRAQQSYNDLLTSIDAPPLLILYASDGGAAEKKAKRLAGRATARGLSATVATLDSVPLETLAEEEYVAFITSTAGQGEPPQNGRTFFKTLNAAATRGDQLFTKLKFTVFGMGDSHYWPRPEDAHYYNKPGKDLDARLEKLGGERIADLGLGDDQDADGPETGYKAWEPLLWKALGVDSIEVTEAEPEPITNEHIKAASGYLRGTISEGLEDNSTGALAASDTQLTKFHGIYQQDDRDIRDERQAQGVEPAYSFMIRVRMPGGVCTPQQWLQMDQIADEHGSGTFKITTRQTFQFHGVIKRHLKPAIQDINRVLLDTLAACGDVNRNVISSSIPTMSKLHAQVYEFAKEVSSHLIPRTTAYHEIWLDKKLVAGEALKDFEPLYGEFYLPRKFKIAVAVPPTNDVDVFANDVGFIAIVNKDGELEGFNVAIGGGMGVTHGNKKTYPRTASIIGFCTVEQGKYVAEKIMLVQRDNGNRVDRKNARLKYTIDRLGLDVYKAEVEKLLGYTLEPARAFTFDRNVDDFGWHVGQDGKHHFMMFIENGRVQDEPGRDFKTGLREIAKVHKGTFRLTANQHLMISDIPSEDLELIKNLLAKYKMDNLNFTGLRLSSSACVAFPTCGLAMAESERYLPLLIDKVEKICEENGLRNDSIVMRMTGCPNGCARPYVAEVAFVGKAPGTYLMLLGGGYYGQRLNKIYRESVTEPEILAILRPMIERYAKERLPGEHFGDFTIRAGYIAPTTEGKAWYDRMGGEGLHRESAVVAAAA</sequence>
<feature type="transmembrane region" description="Helical" evidence="17">
    <location>
        <begin position="51"/>
        <end position="75"/>
    </location>
</feature>
<dbReference type="GO" id="GO:0004783">
    <property type="term" value="F:sulfite reductase (NADPH) activity"/>
    <property type="evidence" value="ECO:0007669"/>
    <property type="project" value="UniProtKB-EC"/>
</dbReference>
<dbReference type="FunFam" id="3.30.413.10:FF:000003">
    <property type="entry name" value="Sulfite reductase [NADPH] hemoprotein beta-component"/>
    <property type="match status" value="1"/>
</dbReference>
<dbReference type="SUPFAM" id="SSF52922">
    <property type="entry name" value="TK C-terminal domain-like"/>
    <property type="match status" value="1"/>
</dbReference>
<keyword evidence="17" id="KW-0472">Membrane</keyword>
<comment type="cofactor">
    <cofactor evidence="2">
        <name>[4Fe-4S] cluster</name>
        <dbReference type="ChEBI" id="CHEBI:49883"/>
    </cofactor>
</comment>
<evidence type="ECO:0000256" key="11">
    <source>
        <dbReference type="ARBA" id="ARBA00023002"/>
    </source>
</evidence>
<dbReference type="InterPro" id="IPR011786">
    <property type="entry name" value="CysI"/>
</dbReference>
<dbReference type="GO" id="GO:0046872">
    <property type="term" value="F:metal ion binding"/>
    <property type="evidence" value="ECO:0007669"/>
    <property type="project" value="UniProtKB-KW"/>
</dbReference>
<dbReference type="Gene3D" id="3.40.50.360">
    <property type="match status" value="1"/>
</dbReference>
<gene>
    <name evidence="19" type="ORF">NP233_g422</name>
</gene>
<dbReference type="InterPro" id="IPR009014">
    <property type="entry name" value="Transketo_C/PFOR_II"/>
</dbReference>
<dbReference type="Gene3D" id="3.30.413.10">
    <property type="entry name" value="Sulfite Reductase Hemoprotein, domain 1"/>
    <property type="match status" value="2"/>
</dbReference>
<dbReference type="FunFam" id="3.30.413.10:FF:000004">
    <property type="entry name" value="Sulfite reductase [NADPH] hemoprotein beta-component"/>
    <property type="match status" value="1"/>
</dbReference>
<reference evidence="19" key="1">
    <citation type="submission" date="2022-07" db="EMBL/GenBank/DDBJ databases">
        <title>Genome Sequence of Leucocoprinus birnbaumii.</title>
        <authorList>
            <person name="Buettner E."/>
        </authorList>
    </citation>
    <scope>NUCLEOTIDE SEQUENCE</scope>
    <source>
        <strain evidence="19">VT141</strain>
    </source>
</reference>
<comment type="cofactor">
    <cofactor evidence="1">
        <name>siroheme</name>
        <dbReference type="ChEBI" id="CHEBI:60052"/>
    </cofactor>
</comment>
<evidence type="ECO:0000256" key="16">
    <source>
        <dbReference type="SAM" id="MobiDB-lite"/>
    </source>
</evidence>
<dbReference type="PROSITE" id="PS00365">
    <property type="entry name" value="NIR_SIR"/>
    <property type="match status" value="1"/>
</dbReference>
<dbReference type="InterPro" id="IPR045339">
    <property type="entry name" value="DUF6534"/>
</dbReference>
<evidence type="ECO:0000256" key="3">
    <source>
        <dbReference type="ARBA" id="ARBA00004774"/>
    </source>
</evidence>
<keyword evidence="9" id="KW-0479">Metal-binding</keyword>
<dbReference type="InterPro" id="IPR008254">
    <property type="entry name" value="Flavodoxin/NO_synth"/>
</dbReference>
<comment type="caution">
    <text evidence="19">The sequence shown here is derived from an EMBL/GenBank/DDBJ whole genome shotgun (WGS) entry which is preliminary data.</text>
</comment>
<dbReference type="InterPro" id="IPR045169">
    <property type="entry name" value="NO2/SO3_Rdtase_4Fe4S_prot"/>
</dbReference>
<dbReference type="InterPro" id="IPR001094">
    <property type="entry name" value="Flavdoxin-like"/>
</dbReference>
<keyword evidence="8" id="KW-0349">Heme</keyword>
<dbReference type="InterPro" id="IPR006067">
    <property type="entry name" value="NO2/SO3_Rdtase_4Fe4S_dom"/>
</dbReference>
<comment type="similarity">
    <text evidence="4">Belongs to the nitrite and sulfite reductase 4Fe-4S domain family.</text>
</comment>
<dbReference type="InterPro" id="IPR029061">
    <property type="entry name" value="THDP-binding"/>
</dbReference>
<dbReference type="GO" id="GO:0051539">
    <property type="term" value="F:4 iron, 4 sulfur cluster binding"/>
    <property type="evidence" value="ECO:0007669"/>
    <property type="project" value="UniProtKB-KW"/>
</dbReference>
<evidence type="ECO:0000256" key="14">
    <source>
        <dbReference type="ARBA" id="ARBA00023192"/>
    </source>
</evidence>
<keyword evidence="12" id="KW-0408">Iron</keyword>
<dbReference type="NCBIfam" id="NF010029">
    <property type="entry name" value="PRK13504.1"/>
    <property type="match status" value="1"/>
</dbReference>
<keyword evidence="10" id="KW-0521">NADP</keyword>
<evidence type="ECO:0000256" key="15">
    <source>
        <dbReference type="ARBA" id="ARBA00052219"/>
    </source>
</evidence>
<evidence type="ECO:0000256" key="8">
    <source>
        <dbReference type="ARBA" id="ARBA00022617"/>
    </source>
</evidence>
<keyword evidence="7" id="KW-0028">Amino-acid biosynthesis</keyword>
<protein>
    <recommendedName>
        <fullName evidence="5">assimilatory sulfite reductase (NADPH)</fullName>
        <ecNumber evidence="5">1.8.1.2</ecNumber>
    </recommendedName>
</protein>
<dbReference type="SUPFAM" id="SSF52218">
    <property type="entry name" value="Flavoproteins"/>
    <property type="match status" value="1"/>
</dbReference>
<keyword evidence="17" id="KW-0812">Transmembrane</keyword>
<proteinExistence type="inferred from homology"/>
<keyword evidence="17" id="KW-1133">Transmembrane helix</keyword>
<feature type="domain" description="Flavodoxin-like" evidence="18">
    <location>
        <begin position="958"/>
        <end position="1110"/>
    </location>
</feature>
<dbReference type="PRINTS" id="PR00397">
    <property type="entry name" value="SIROHAEM"/>
</dbReference>
<evidence type="ECO:0000256" key="7">
    <source>
        <dbReference type="ARBA" id="ARBA00022605"/>
    </source>
</evidence>
<dbReference type="PRINTS" id="PR00369">
    <property type="entry name" value="FLAVODOXIN"/>
</dbReference>
<dbReference type="GO" id="GO:0050311">
    <property type="term" value="F:sulfite reductase (ferredoxin) activity"/>
    <property type="evidence" value="ECO:0007669"/>
    <property type="project" value="TreeGrafter"/>
</dbReference>
<evidence type="ECO:0000259" key="18">
    <source>
        <dbReference type="PROSITE" id="PS50902"/>
    </source>
</evidence>
<dbReference type="NCBIfam" id="TIGR02041">
    <property type="entry name" value="CysI"/>
    <property type="match status" value="1"/>
</dbReference>
<evidence type="ECO:0000256" key="10">
    <source>
        <dbReference type="ARBA" id="ARBA00022857"/>
    </source>
</evidence>
<keyword evidence="11" id="KW-0560">Oxidoreductase</keyword>
<dbReference type="EC" id="1.8.1.2" evidence="5"/>
<dbReference type="InterPro" id="IPR036136">
    <property type="entry name" value="Nit/Sulf_reduc_fer-like_dom_sf"/>
</dbReference>
<evidence type="ECO:0000313" key="20">
    <source>
        <dbReference type="Proteomes" id="UP001213000"/>
    </source>
</evidence>
<dbReference type="GO" id="GO:0009337">
    <property type="term" value="C:sulfite reductase complex (NADPH)"/>
    <property type="evidence" value="ECO:0007669"/>
    <property type="project" value="InterPro"/>
</dbReference>
<dbReference type="SUPFAM" id="SSF56014">
    <property type="entry name" value="Nitrite and sulphite reductase 4Fe-4S domain-like"/>
    <property type="match status" value="2"/>
</dbReference>
<dbReference type="SUPFAM" id="SSF55124">
    <property type="entry name" value="Nitrite/Sulfite reductase N-terminal domain-like"/>
    <property type="match status" value="2"/>
</dbReference>
<dbReference type="PROSITE" id="PS50902">
    <property type="entry name" value="FLAVODOXIN_LIKE"/>
    <property type="match status" value="1"/>
</dbReference>
<keyword evidence="20" id="KW-1185">Reference proteome</keyword>
<dbReference type="Pfam" id="PF03460">
    <property type="entry name" value="NIR_SIR_ferr"/>
    <property type="match status" value="2"/>
</dbReference>
<keyword evidence="14" id="KW-0198">Cysteine biosynthesis</keyword>
<evidence type="ECO:0000256" key="9">
    <source>
        <dbReference type="ARBA" id="ARBA00022723"/>
    </source>
</evidence>
<organism evidence="19 20">
    <name type="scientific">Leucocoprinus birnbaumii</name>
    <dbReference type="NCBI Taxonomy" id="56174"/>
    <lineage>
        <taxon>Eukaryota</taxon>
        <taxon>Fungi</taxon>
        <taxon>Dikarya</taxon>
        <taxon>Basidiomycota</taxon>
        <taxon>Agaricomycotina</taxon>
        <taxon>Agaricomycetes</taxon>
        <taxon>Agaricomycetidae</taxon>
        <taxon>Agaricales</taxon>
        <taxon>Agaricineae</taxon>
        <taxon>Agaricaceae</taxon>
        <taxon>Leucocoprinus</taxon>
    </lineage>
</organism>
<dbReference type="Pfam" id="PF20152">
    <property type="entry name" value="DUF6534"/>
    <property type="match status" value="1"/>
</dbReference>
<dbReference type="EMBL" id="JANIEX010000011">
    <property type="protein sequence ID" value="KAJ3576465.1"/>
    <property type="molecule type" value="Genomic_DNA"/>
</dbReference>
<dbReference type="HAMAP" id="MF_01540">
    <property type="entry name" value="CysI"/>
    <property type="match status" value="1"/>
</dbReference>
<dbReference type="FunFam" id="3.40.50.360:FF:000016">
    <property type="entry name" value="Sulfite reductase subunit beta"/>
    <property type="match status" value="1"/>
</dbReference>
<evidence type="ECO:0000256" key="1">
    <source>
        <dbReference type="ARBA" id="ARBA00001929"/>
    </source>
</evidence>
<evidence type="ECO:0000256" key="6">
    <source>
        <dbReference type="ARBA" id="ARBA00022485"/>
    </source>
</evidence>
<dbReference type="GO" id="GO:0010181">
    <property type="term" value="F:FMN binding"/>
    <property type="evidence" value="ECO:0007669"/>
    <property type="project" value="InterPro"/>
</dbReference>
<evidence type="ECO:0000313" key="19">
    <source>
        <dbReference type="EMBL" id="KAJ3576465.1"/>
    </source>
</evidence>
<dbReference type="PANTHER" id="PTHR11493">
    <property type="entry name" value="SULFITE REDUCTASE [NADPH] SUBUNIT BETA-RELATED"/>
    <property type="match status" value="1"/>
</dbReference>
<evidence type="ECO:0000256" key="5">
    <source>
        <dbReference type="ARBA" id="ARBA00012604"/>
    </source>
</evidence>
<dbReference type="Gene3D" id="3.40.50.920">
    <property type="match status" value="1"/>
</dbReference>
<evidence type="ECO:0000256" key="17">
    <source>
        <dbReference type="SAM" id="Phobius"/>
    </source>
</evidence>
<dbReference type="Proteomes" id="UP001213000">
    <property type="component" value="Unassembled WGS sequence"/>
</dbReference>
<keyword evidence="6" id="KW-0004">4Fe-4S</keyword>
<evidence type="ECO:0000256" key="12">
    <source>
        <dbReference type="ARBA" id="ARBA00023004"/>
    </source>
</evidence>
<dbReference type="GO" id="GO:0019344">
    <property type="term" value="P:cysteine biosynthetic process"/>
    <property type="evidence" value="ECO:0007669"/>
    <property type="project" value="UniProtKB-KW"/>
</dbReference>
<evidence type="ECO:0000256" key="2">
    <source>
        <dbReference type="ARBA" id="ARBA00001966"/>
    </source>
</evidence>
<comment type="catalytic activity">
    <reaction evidence="15">
        <text>hydrogen sulfide + 3 NADP(+) + 3 H2O = sulfite + 3 NADPH + 4 H(+)</text>
        <dbReference type="Rhea" id="RHEA:13801"/>
        <dbReference type="ChEBI" id="CHEBI:15377"/>
        <dbReference type="ChEBI" id="CHEBI:15378"/>
        <dbReference type="ChEBI" id="CHEBI:17359"/>
        <dbReference type="ChEBI" id="CHEBI:29919"/>
        <dbReference type="ChEBI" id="CHEBI:57783"/>
        <dbReference type="ChEBI" id="CHEBI:58349"/>
        <dbReference type="EC" id="1.8.1.2"/>
    </reaction>
</comment>
<dbReference type="InterPro" id="IPR005117">
    <property type="entry name" value="NiRdtase/SiRdtase_haem-b_fer"/>
</dbReference>
<dbReference type="SUPFAM" id="SSF52518">
    <property type="entry name" value="Thiamin diphosphate-binding fold (THDP-binding)"/>
    <property type="match status" value="1"/>
</dbReference>
<dbReference type="Gene3D" id="3.40.50.970">
    <property type="match status" value="2"/>
</dbReference>
<dbReference type="GO" id="GO:0050661">
    <property type="term" value="F:NADP binding"/>
    <property type="evidence" value="ECO:0007669"/>
    <property type="project" value="InterPro"/>
</dbReference>
<dbReference type="InterPro" id="IPR029039">
    <property type="entry name" value="Flavoprotein-like_sf"/>
</dbReference>
<dbReference type="InterPro" id="IPR045854">
    <property type="entry name" value="NO2/SO3_Rdtase_4Fe4S_sf"/>
</dbReference>
<feature type="transmembrane region" description="Helical" evidence="17">
    <location>
        <begin position="12"/>
        <end position="31"/>
    </location>
</feature>
<keyword evidence="13" id="KW-0411">Iron-sulfur</keyword>
<dbReference type="PANTHER" id="PTHR11493:SF47">
    <property type="entry name" value="SULFITE REDUCTASE [NADPH] SUBUNIT BETA"/>
    <property type="match status" value="1"/>
</dbReference>
<feature type="region of interest" description="Disordered" evidence="16">
    <location>
        <begin position="426"/>
        <end position="459"/>
    </location>
</feature>
<evidence type="ECO:0000256" key="13">
    <source>
        <dbReference type="ARBA" id="ARBA00023014"/>
    </source>
</evidence>
<dbReference type="GO" id="GO:0020037">
    <property type="term" value="F:heme binding"/>
    <property type="evidence" value="ECO:0007669"/>
    <property type="project" value="InterPro"/>
</dbReference>
<dbReference type="Pfam" id="PF01077">
    <property type="entry name" value="NIR_SIR"/>
    <property type="match status" value="1"/>
</dbReference>
<comment type="pathway">
    <text evidence="3">Sulfur metabolism; hydrogen sulfide biosynthesis; hydrogen sulfide from sulfite (NADPH route): step 1/1.</text>
</comment>